<dbReference type="GO" id="GO:0001727">
    <property type="term" value="F:lipid kinase activity"/>
    <property type="evidence" value="ECO:0007669"/>
    <property type="project" value="UniProtKB-ARBA"/>
</dbReference>
<dbReference type="HOGENOM" id="CLU_013399_0_0_1"/>
<dbReference type="GeneID" id="63692575"/>
<dbReference type="SUPFAM" id="SSF111331">
    <property type="entry name" value="NAD kinase/diacylglycerol kinase-like"/>
    <property type="match status" value="1"/>
</dbReference>
<dbReference type="Gene3D" id="3.40.50.10330">
    <property type="entry name" value="Probable inorganic polyphosphate/atp-NAD kinase, domain 1"/>
    <property type="match status" value="1"/>
</dbReference>
<sequence length="497" mass="54475">MEGVAPLDWKLDNAIHLTVDEKPAVVWFTDHEFKVSALGLHGDAPDTVKLCTSLKHVLHGELRADGSAHIATLALKQKQHVVLWITGKPQDGEKELVQAWMGRLMTAAGCIVPGRRIKVIVNPFGGQGKGKHIFEHRARPVFEAAKCFLDVTFTTHSGHAEEVAASLDVSAYDAIAIVSGDGVAYEVFNGLAKHKDALRALRLPVAHVPAGSGNAFTVSLIGPKDCRDVALAVLNAVKGRVVPLDIASITQGNERRVTFLSQTMGLMADLDLGTENLRWMGDQRFIVGFVQGVLRMKHCPVKVWLKVAESDKQKIADVFRAHYTFNTDKSHADGTANGTANGNASALEEEPAEGEGMPPLKWRDSDNDGWVEFPEKIIYLYGGMMPYVARDFMQFPAAEMNDGCLDLVLQTPAPRTTMLSSQDGAHSGKQFWMPSQHYFKVHAYRAIPLAQKGNISIDGERWPFLPFQVEVHKGLGRTLSMLGRWAGEGGCLTQEEK</sequence>
<accession>M5GAU4</accession>
<dbReference type="Pfam" id="PF00781">
    <property type="entry name" value="DAGK_cat"/>
    <property type="match status" value="1"/>
</dbReference>
<evidence type="ECO:0000259" key="2">
    <source>
        <dbReference type="PROSITE" id="PS50146"/>
    </source>
</evidence>
<dbReference type="GO" id="GO:0016773">
    <property type="term" value="F:phosphotransferase activity, alcohol group as acceptor"/>
    <property type="evidence" value="ECO:0007669"/>
    <property type="project" value="UniProtKB-ARBA"/>
</dbReference>
<dbReference type="InterPro" id="IPR001206">
    <property type="entry name" value="Diacylglycerol_kinase_cat_dom"/>
</dbReference>
<proteinExistence type="predicted"/>
<feature type="region of interest" description="Disordered" evidence="1">
    <location>
        <begin position="330"/>
        <end position="363"/>
    </location>
</feature>
<dbReference type="InterPro" id="IPR017438">
    <property type="entry name" value="ATP-NAD_kinase_N"/>
</dbReference>
<dbReference type="Gene3D" id="2.60.200.40">
    <property type="match status" value="1"/>
</dbReference>
<dbReference type="InterPro" id="IPR016064">
    <property type="entry name" value="NAD/diacylglycerol_kinase_sf"/>
</dbReference>
<gene>
    <name evidence="3" type="ORF">DACRYDRAFT_98209</name>
</gene>
<dbReference type="InterPro" id="IPR050187">
    <property type="entry name" value="Lipid_Phosphate_FormReg"/>
</dbReference>
<evidence type="ECO:0000256" key="1">
    <source>
        <dbReference type="SAM" id="MobiDB-lite"/>
    </source>
</evidence>
<name>M5GAU4_DACPD</name>
<protein>
    <recommendedName>
        <fullName evidence="2">DAGKc domain-containing protein</fullName>
    </recommendedName>
</protein>
<evidence type="ECO:0000313" key="4">
    <source>
        <dbReference type="Proteomes" id="UP000030653"/>
    </source>
</evidence>
<dbReference type="GO" id="GO:0016020">
    <property type="term" value="C:membrane"/>
    <property type="evidence" value="ECO:0007669"/>
    <property type="project" value="TreeGrafter"/>
</dbReference>
<dbReference type="AlphaFoldDB" id="M5GAU4"/>
<dbReference type="GO" id="GO:0005737">
    <property type="term" value="C:cytoplasm"/>
    <property type="evidence" value="ECO:0007669"/>
    <property type="project" value="TreeGrafter"/>
</dbReference>
<feature type="compositionally biased region" description="Low complexity" evidence="1">
    <location>
        <begin position="334"/>
        <end position="346"/>
    </location>
</feature>
<dbReference type="PANTHER" id="PTHR12358">
    <property type="entry name" value="SPHINGOSINE KINASE"/>
    <property type="match status" value="1"/>
</dbReference>
<dbReference type="PANTHER" id="PTHR12358:SF31">
    <property type="entry name" value="ACYLGLYCEROL KINASE, MITOCHONDRIAL"/>
    <property type="match status" value="1"/>
</dbReference>
<dbReference type="PROSITE" id="PS50146">
    <property type="entry name" value="DAGK"/>
    <property type="match status" value="1"/>
</dbReference>
<dbReference type="Proteomes" id="UP000030653">
    <property type="component" value="Unassembled WGS sequence"/>
</dbReference>
<dbReference type="OrthoDB" id="3853857at2759"/>
<dbReference type="EMBL" id="JH795856">
    <property type="protein sequence ID" value="EJU05500.1"/>
    <property type="molecule type" value="Genomic_DNA"/>
</dbReference>
<feature type="domain" description="DAGKc" evidence="2">
    <location>
        <begin position="112"/>
        <end position="253"/>
    </location>
</feature>
<organism evidence="3 4">
    <name type="scientific">Dacryopinax primogenitus (strain DJM 731)</name>
    <name type="common">Brown rot fungus</name>
    <dbReference type="NCBI Taxonomy" id="1858805"/>
    <lineage>
        <taxon>Eukaryota</taxon>
        <taxon>Fungi</taxon>
        <taxon>Dikarya</taxon>
        <taxon>Basidiomycota</taxon>
        <taxon>Agaricomycotina</taxon>
        <taxon>Dacrymycetes</taxon>
        <taxon>Dacrymycetales</taxon>
        <taxon>Dacrymycetaceae</taxon>
        <taxon>Dacryopinax</taxon>
    </lineage>
</organism>
<dbReference type="OMA" id="TMGNFYA"/>
<evidence type="ECO:0000313" key="3">
    <source>
        <dbReference type="EMBL" id="EJU05500.1"/>
    </source>
</evidence>
<dbReference type="SMART" id="SM00046">
    <property type="entry name" value="DAGKc"/>
    <property type="match status" value="1"/>
</dbReference>
<dbReference type="GO" id="GO:0046512">
    <property type="term" value="P:sphingosine biosynthetic process"/>
    <property type="evidence" value="ECO:0007669"/>
    <property type="project" value="TreeGrafter"/>
</dbReference>
<reference evidence="3 4" key="1">
    <citation type="journal article" date="2012" name="Science">
        <title>The Paleozoic origin of enzymatic lignin decomposition reconstructed from 31 fungal genomes.</title>
        <authorList>
            <person name="Floudas D."/>
            <person name="Binder M."/>
            <person name="Riley R."/>
            <person name="Barry K."/>
            <person name="Blanchette R.A."/>
            <person name="Henrissat B."/>
            <person name="Martinez A.T."/>
            <person name="Otillar R."/>
            <person name="Spatafora J.W."/>
            <person name="Yadav J.S."/>
            <person name="Aerts A."/>
            <person name="Benoit I."/>
            <person name="Boyd A."/>
            <person name="Carlson A."/>
            <person name="Copeland A."/>
            <person name="Coutinho P.M."/>
            <person name="de Vries R.P."/>
            <person name="Ferreira P."/>
            <person name="Findley K."/>
            <person name="Foster B."/>
            <person name="Gaskell J."/>
            <person name="Glotzer D."/>
            <person name="Gorecki P."/>
            <person name="Heitman J."/>
            <person name="Hesse C."/>
            <person name="Hori C."/>
            <person name="Igarashi K."/>
            <person name="Jurgens J.A."/>
            <person name="Kallen N."/>
            <person name="Kersten P."/>
            <person name="Kohler A."/>
            <person name="Kuees U."/>
            <person name="Kumar T.K.A."/>
            <person name="Kuo A."/>
            <person name="LaButti K."/>
            <person name="Larrondo L.F."/>
            <person name="Lindquist E."/>
            <person name="Ling A."/>
            <person name="Lombard V."/>
            <person name="Lucas S."/>
            <person name="Lundell T."/>
            <person name="Martin R."/>
            <person name="McLaughlin D.J."/>
            <person name="Morgenstern I."/>
            <person name="Morin E."/>
            <person name="Murat C."/>
            <person name="Nagy L.G."/>
            <person name="Nolan M."/>
            <person name="Ohm R.A."/>
            <person name="Patyshakuliyeva A."/>
            <person name="Rokas A."/>
            <person name="Ruiz-Duenas F.J."/>
            <person name="Sabat G."/>
            <person name="Salamov A."/>
            <person name="Samejima M."/>
            <person name="Schmutz J."/>
            <person name="Slot J.C."/>
            <person name="St John F."/>
            <person name="Stenlid J."/>
            <person name="Sun H."/>
            <person name="Sun S."/>
            <person name="Syed K."/>
            <person name="Tsang A."/>
            <person name="Wiebenga A."/>
            <person name="Young D."/>
            <person name="Pisabarro A."/>
            <person name="Eastwood D.C."/>
            <person name="Martin F."/>
            <person name="Cullen D."/>
            <person name="Grigoriev I.V."/>
            <person name="Hibbett D.S."/>
        </authorList>
    </citation>
    <scope>NUCLEOTIDE SEQUENCE [LARGE SCALE GENOMIC DNA]</scope>
    <source>
        <strain evidence="3 4">DJM-731 SS1</strain>
    </source>
</reference>
<dbReference type="RefSeq" id="XP_040632394.1">
    <property type="nucleotide sequence ID" value="XM_040777513.1"/>
</dbReference>
<keyword evidence="4" id="KW-1185">Reference proteome</keyword>
<dbReference type="STRING" id="1858805.M5GAU4"/>